<evidence type="ECO:0000256" key="3">
    <source>
        <dbReference type="SAM" id="Phobius"/>
    </source>
</evidence>
<dbReference type="Proteomes" id="UP000001449">
    <property type="component" value="Chromosome 11"/>
</dbReference>
<feature type="transmembrane region" description="Helical" evidence="3">
    <location>
        <begin position="158"/>
        <end position="178"/>
    </location>
</feature>
<dbReference type="PANTHER" id="PTHR45890:SF1">
    <property type="entry name" value="AARF DOMAIN CONTAINING KINASE 2"/>
    <property type="match status" value="1"/>
</dbReference>
<evidence type="ECO:0000256" key="1">
    <source>
        <dbReference type="ARBA" id="ARBA00009670"/>
    </source>
</evidence>
<feature type="domain" description="Protein kinase" evidence="4">
    <location>
        <begin position="333"/>
        <end position="677"/>
    </location>
</feature>
<feature type="compositionally biased region" description="Basic and acidic residues" evidence="2">
    <location>
        <begin position="314"/>
        <end position="325"/>
    </location>
</feature>
<dbReference type="Pfam" id="PF03109">
    <property type="entry name" value="ABC1"/>
    <property type="match status" value="1"/>
</dbReference>
<dbReference type="GeneID" id="7448355"/>
<name>B8LC46_THAPS</name>
<dbReference type="eggNOG" id="KOG1236">
    <property type="taxonomic scope" value="Eukaryota"/>
</dbReference>
<dbReference type="InterPro" id="IPR052402">
    <property type="entry name" value="ADCK_kinase"/>
</dbReference>
<dbReference type="GO" id="GO:0004672">
    <property type="term" value="F:protein kinase activity"/>
    <property type="evidence" value="ECO:0007669"/>
    <property type="project" value="InterPro"/>
</dbReference>
<dbReference type="HOGENOM" id="CLU_006533_6_1_1"/>
<keyword evidence="3" id="KW-0472">Membrane</keyword>
<gene>
    <name evidence="5" type="ORF">THAPSDRAFT_24364</name>
</gene>
<dbReference type="InParanoid" id="B8LC46"/>
<sequence length="677" mass="76266">MMQRWKEQLLSETLFSLIRLQQQMQSVKSLTNGYNDDNGKTLSNLIHQTLGIDFNTATTNRNINNINNSITQLISKTIHLNTTAITLCEAPSFREQYNAKQATLDQYNALPSSKLADKPSEWNDDNDLQKRRLEFGKEISPLSNTTRLERWGMACKRMVTLGVLAAPLGVLVPFNWVLGNMAGKKGIVEKDEQSSDDGAASAAPVLSRYHQNLTQATWDYALWAIETAGPTYIKLVQWASTRNDLFSPEFVGHFSKLQDETRGHNWKDTEVALVRAFGKDWKNVLSFDRIIEDDESDVEGGENRRLKGKGGLANRERQKRLEKSESASSSSAGMPTIPIGSGCVAQVYKARLRSSYGLHPAGTSVAVKVQHPHILEKVCLDFYLMNKFAAFLEFIPYLNLDYLSMKDSVDQFRDIMLPQLDLRVEAHNLQRFRRDFEGESQIAFPEPLMDLTSREVLVERFVEGEPMLNFVLKEDAHHSKKDREELARIGLEAVMKMIFLHDFIHADLHPGNMIVDRNQSARGKPLRVNMIDCGLTVELGEQDHMNLVKILGSLIKRDGYGAGKLMVDTAKKCQSTELDVEMFCNGIQKICEDDEENNFLESVGDYITDICYLACKHKVKLEAAFINAALACEIMEGLAASLYPDMHVQQVALPMVLKAEMMHGLKGLPTARLWGGK</sequence>
<reference evidence="5 6" key="2">
    <citation type="journal article" date="2008" name="Nature">
        <title>The Phaeodactylum genome reveals the evolutionary history of diatom genomes.</title>
        <authorList>
            <person name="Bowler C."/>
            <person name="Allen A.E."/>
            <person name="Badger J.H."/>
            <person name="Grimwood J."/>
            <person name="Jabbari K."/>
            <person name="Kuo A."/>
            <person name="Maheswari U."/>
            <person name="Martens C."/>
            <person name="Maumus F."/>
            <person name="Otillar R.P."/>
            <person name="Rayko E."/>
            <person name="Salamov A."/>
            <person name="Vandepoele K."/>
            <person name="Beszteri B."/>
            <person name="Gruber A."/>
            <person name="Heijde M."/>
            <person name="Katinka M."/>
            <person name="Mock T."/>
            <person name="Valentin K."/>
            <person name="Verret F."/>
            <person name="Berges J.A."/>
            <person name="Brownlee C."/>
            <person name="Cadoret J.P."/>
            <person name="Chiovitti A."/>
            <person name="Choi C.J."/>
            <person name="Coesel S."/>
            <person name="De Martino A."/>
            <person name="Detter J.C."/>
            <person name="Durkin C."/>
            <person name="Falciatore A."/>
            <person name="Fournet J."/>
            <person name="Haruta M."/>
            <person name="Huysman M.J."/>
            <person name="Jenkins B.D."/>
            <person name="Jiroutova K."/>
            <person name="Jorgensen R.E."/>
            <person name="Joubert Y."/>
            <person name="Kaplan A."/>
            <person name="Kroger N."/>
            <person name="Kroth P.G."/>
            <person name="La Roche J."/>
            <person name="Lindquist E."/>
            <person name="Lommer M."/>
            <person name="Martin-Jezequel V."/>
            <person name="Lopez P.J."/>
            <person name="Lucas S."/>
            <person name="Mangogna M."/>
            <person name="McGinnis K."/>
            <person name="Medlin L.K."/>
            <person name="Montsant A."/>
            <person name="Oudot-Le Secq M.P."/>
            <person name="Napoli C."/>
            <person name="Obornik M."/>
            <person name="Parker M.S."/>
            <person name="Petit J.L."/>
            <person name="Porcel B.M."/>
            <person name="Poulsen N."/>
            <person name="Robison M."/>
            <person name="Rychlewski L."/>
            <person name="Rynearson T.A."/>
            <person name="Schmutz J."/>
            <person name="Shapiro H."/>
            <person name="Siaut M."/>
            <person name="Stanley M."/>
            <person name="Sussman M.R."/>
            <person name="Taylor A.R."/>
            <person name="Vardi A."/>
            <person name="von Dassow P."/>
            <person name="Vyverman W."/>
            <person name="Willis A."/>
            <person name="Wyrwicz L.S."/>
            <person name="Rokhsar D.S."/>
            <person name="Weissenbach J."/>
            <person name="Armbrust E.V."/>
            <person name="Green B.R."/>
            <person name="Van de Peer Y."/>
            <person name="Grigoriev I.V."/>
        </authorList>
    </citation>
    <scope>NUCLEOTIDE SEQUENCE [LARGE SCALE GENOMIC DNA]</scope>
    <source>
        <strain evidence="5 6">CCMP1335</strain>
    </source>
</reference>
<comment type="similarity">
    <text evidence="1">Belongs to the protein kinase superfamily. ADCK protein kinase family.</text>
</comment>
<dbReference type="InterPro" id="IPR000719">
    <property type="entry name" value="Prot_kinase_dom"/>
</dbReference>
<dbReference type="Gene3D" id="1.10.510.10">
    <property type="entry name" value="Transferase(Phosphotransferase) domain 1"/>
    <property type="match status" value="1"/>
</dbReference>
<dbReference type="PANTHER" id="PTHR45890">
    <property type="entry name" value="AARF DOMAIN CONTAINING KINASE 2 (PREDICTED)"/>
    <property type="match status" value="1"/>
</dbReference>
<evidence type="ECO:0000313" key="5">
    <source>
        <dbReference type="EMBL" id="EED87153.1"/>
    </source>
</evidence>
<evidence type="ECO:0000313" key="6">
    <source>
        <dbReference type="Proteomes" id="UP000001449"/>
    </source>
</evidence>
<dbReference type="EMBL" id="DS999415">
    <property type="protein sequence ID" value="EED87153.1"/>
    <property type="molecule type" value="Genomic_DNA"/>
</dbReference>
<dbReference type="PaxDb" id="35128-Thaps24364"/>
<reference evidence="5 6" key="1">
    <citation type="journal article" date="2004" name="Science">
        <title>The genome of the diatom Thalassiosira pseudonana: ecology, evolution, and metabolism.</title>
        <authorList>
            <person name="Armbrust E.V."/>
            <person name="Berges J.A."/>
            <person name="Bowler C."/>
            <person name="Green B.R."/>
            <person name="Martinez D."/>
            <person name="Putnam N.H."/>
            <person name="Zhou S."/>
            <person name="Allen A.E."/>
            <person name="Apt K.E."/>
            <person name="Bechner M."/>
            <person name="Brzezinski M.A."/>
            <person name="Chaal B.K."/>
            <person name="Chiovitti A."/>
            <person name="Davis A.K."/>
            <person name="Demarest M.S."/>
            <person name="Detter J.C."/>
            <person name="Glavina T."/>
            <person name="Goodstein D."/>
            <person name="Hadi M.Z."/>
            <person name="Hellsten U."/>
            <person name="Hildebrand M."/>
            <person name="Jenkins B.D."/>
            <person name="Jurka J."/>
            <person name="Kapitonov V.V."/>
            <person name="Kroger N."/>
            <person name="Lau W.W."/>
            <person name="Lane T.W."/>
            <person name="Larimer F.W."/>
            <person name="Lippmeier J.C."/>
            <person name="Lucas S."/>
            <person name="Medina M."/>
            <person name="Montsant A."/>
            <person name="Obornik M."/>
            <person name="Parker M.S."/>
            <person name="Palenik B."/>
            <person name="Pazour G.J."/>
            <person name="Richardson P.M."/>
            <person name="Rynearson T.A."/>
            <person name="Saito M.A."/>
            <person name="Schwartz D.C."/>
            <person name="Thamatrakoln K."/>
            <person name="Valentin K."/>
            <person name="Vardi A."/>
            <person name="Wilkerson F.P."/>
            <person name="Rokhsar D.S."/>
        </authorList>
    </citation>
    <scope>NUCLEOTIDE SEQUENCE [LARGE SCALE GENOMIC DNA]</scope>
    <source>
        <strain evidence="5 6">CCMP1335</strain>
    </source>
</reference>
<proteinExistence type="inferred from homology"/>
<protein>
    <recommendedName>
        <fullName evidence="4">Protein kinase domain-containing protein</fullName>
    </recommendedName>
</protein>
<dbReference type="CDD" id="cd13971">
    <property type="entry name" value="ADCK2-like"/>
    <property type="match status" value="1"/>
</dbReference>
<accession>B8LC46</accession>
<evidence type="ECO:0000259" key="4">
    <source>
        <dbReference type="PROSITE" id="PS50011"/>
    </source>
</evidence>
<keyword evidence="6" id="KW-1185">Reference proteome</keyword>
<dbReference type="PROSITE" id="PS50011">
    <property type="entry name" value="PROTEIN_KINASE_DOM"/>
    <property type="match status" value="1"/>
</dbReference>
<dbReference type="InterPro" id="IPR044095">
    <property type="entry name" value="ADCK2_dom"/>
</dbReference>
<dbReference type="KEGG" id="tps:THAPSDRAFT_24364"/>
<dbReference type="AlphaFoldDB" id="B8LC46"/>
<dbReference type="OMA" id="DYITDIC"/>
<dbReference type="RefSeq" id="XP_002296457.1">
    <property type="nucleotide sequence ID" value="XM_002296421.1"/>
</dbReference>
<organism evidence="5 6">
    <name type="scientific">Thalassiosira pseudonana</name>
    <name type="common">Marine diatom</name>
    <name type="synonym">Cyclotella nana</name>
    <dbReference type="NCBI Taxonomy" id="35128"/>
    <lineage>
        <taxon>Eukaryota</taxon>
        <taxon>Sar</taxon>
        <taxon>Stramenopiles</taxon>
        <taxon>Ochrophyta</taxon>
        <taxon>Bacillariophyta</taxon>
        <taxon>Coscinodiscophyceae</taxon>
        <taxon>Thalassiosirophycidae</taxon>
        <taxon>Thalassiosirales</taxon>
        <taxon>Thalassiosiraceae</taxon>
        <taxon>Thalassiosira</taxon>
    </lineage>
</organism>
<dbReference type="STRING" id="35128.B8LC46"/>
<dbReference type="SUPFAM" id="SSF56112">
    <property type="entry name" value="Protein kinase-like (PK-like)"/>
    <property type="match status" value="1"/>
</dbReference>
<dbReference type="InterPro" id="IPR004147">
    <property type="entry name" value="ABC1_dom"/>
</dbReference>
<evidence type="ECO:0000256" key="2">
    <source>
        <dbReference type="SAM" id="MobiDB-lite"/>
    </source>
</evidence>
<keyword evidence="3" id="KW-1133">Transmembrane helix</keyword>
<feature type="region of interest" description="Disordered" evidence="2">
    <location>
        <begin position="298"/>
        <end position="334"/>
    </location>
</feature>
<dbReference type="GO" id="GO:0005524">
    <property type="term" value="F:ATP binding"/>
    <property type="evidence" value="ECO:0007669"/>
    <property type="project" value="InterPro"/>
</dbReference>
<keyword evidence="3" id="KW-0812">Transmembrane</keyword>
<dbReference type="InterPro" id="IPR011009">
    <property type="entry name" value="Kinase-like_dom_sf"/>
</dbReference>